<dbReference type="AlphaFoldDB" id="A0A8D8S0W2"/>
<name>A0A8D8S0W2_9HEMI</name>
<accession>A0A8D8S0W2</accession>
<dbReference type="EMBL" id="HBUF01195434">
    <property type="protein sequence ID" value="CAG6659865.1"/>
    <property type="molecule type" value="Transcribed_RNA"/>
</dbReference>
<organism evidence="2">
    <name type="scientific">Cacopsylla melanoneura</name>
    <dbReference type="NCBI Taxonomy" id="428564"/>
    <lineage>
        <taxon>Eukaryota</taxon>
        <taxon>Metazoa</taxon>
        <taxon>Ecdysozoa</taxon>
        <taxon>Arthropoda</taxon>
        <taxon>Hexapoda</taxon>
        <taxon>Insecta</taxon>
        <taxon>Pterygota</taxon>
        <taxon>Neoptera</taxon>
        <taxon>Paraneoptera</taxon>
        <taxon>Hemiptera</taxon>
        <taxon>Sternorrhyncha</taxon>
        <taxon>Psylloidea</taxon>
        <taxon>Psyllidae</taxon>
        <taxon>Psyllinae</taxon>
        <taxon>Cacopsylla</taxon>
    </lineage>
</organism>
<keyword evidence="1" id="KW-0812">Transmembrane</keyword>
<keyword evidence="1" id="KW-0472">Membrane</keyword>
<proteinExistence type="predicted"/>
<evidence type="ECO:0000256" key="1">
    <source>
        <dbReference type="SAM" id="Phobius"/>
    </source>
</evidence>
<sequence length="101" mass="12204">MLSIFSLLRISCMVKTSKLSANPHCRVFFSPLIYIFFFFSFFSLFLLLFFFLSFLSFLFFFHELYTLTKGLFIFRHLQKLNFKTEQNMPPQEEEVVENKIL</sequence>
<feature type="transmembrane region" description="Helical" evidence="1">
    <location>
        <begin position="31"/>
        <end position="61"/>
    </location>
</feature>
<evidence type="ECO:0000313" key="2">
    <source>
        <dbReference type="EMBL" id="CAG6659865.1"/>
    </source>
</evidence>
<protein>
    <submittedName>
        <fullName evidence="2">Uncharacterized protein</fullName>
    </submittedName>
</protein>
<keyword evidence="1" id="KW-1133">Transmembrane helix</keyword>
<reference evidence="2" key="1">
    <citation type="submission" date="2021-05" db="EMBL/GenBank/DDBJ databases">
        <authorList>
            <person name="Alioto T."/>
            <person name="Alioto T."/>
            <person name="Gomez Garrido J."/>
        </authorList>
    </citation>
    <scope>NUCLEOTIDE SEQUENCE</scope>
</reference>